<dbReference type="AlphaFoldDB" id="A0A1X2YQV4"/>
<comment type="caution">
    <text evidence="1">The sequence shown here is derived from an EMBL/GenBank/DDBJ whole genome shotgun (WGS) entry which is preliminary data.</text>
</comment>
<name>A0A1X2YQV4_BIFAD</name>
<gene>
    <name evidence="1" type="ORF">B0487_2206</name>
</gene>
<reference evidence="1 2" key="1">
    <citation type="journal article" date="2016" name="Sci. Rep.">
        <title>Evaluation of genetic diversity among strains of the human gut commensal Bifidobacterium adolescentis.</title>
        <authorList>
            <person name="Duranti S."/>
            <person name="Milani C."/>
            <person name="Lugli G.A."/>
            <person name="Mancabelli L."/>
            <person name="Turroni F."/>
            <person name="Ferrario C."/>
            <person name="Mangifesta M."/>
            <person name="Viappiani A."/>
            <person name="Sanchez B."/>
            <person name="Margolles A."/>
            <person name="van Sinderen D."/>
            <person name="Ventura M."/>
        </authorList>
    </citation>
    <scope>NUCLEOTIDE SEQUENCE [LARGE SCALE GENOMIC DNA]</scope>
    <source>
        <strain evidence="1 2">487B</strain>
    </source>
</reference>
<organism evidence="1 2">
    <name type="scientific">Bifidobacterium adolescentis</name>
    <dbReference type="NCBI Taxonomy" id="1680"/>
    <lineage>
        <taxon>Bacteria</taxon>
        <taxon>Bacillati</taxon>
        <taxon>Actinomycetota</taxon>
        <taxon>Actinomycetes</taxon>
        <taxon>Bifidobacteriales</taxon>
        <taxon>Bifidobacteriaceae</taxon>
        <taxon>Bifidobacterium</taxon>
    </lineage>
</organism>
<evidence type="ECO:0008006" key="3">
    <source>
        <dbReference type="Google" id="ProtNLM"/>
    </source>
</evidence>
<accession>A0A1X2YQV4</accession>
<dbReference type="RefSeq" id="WP_370866515.1">
    <property type="nucleotide sequence ID" value="NZ_JAHOIY010000004.1"/>
</dbReference>
<evidence type="ECO:0000313" key="1">
    <source>
        <dbReference type="EMBL" id="OSG84542.1"/>
    </source>
</evidence>
<proteinExistence type="predicted"/>
<evidence type="ECO:0000313" key="2">
    <source>
        <dbReference type="Proteomes" id="UP000193377"/>
    </source>
</evidence>
<sequence length="51" mass="6153">MQNRYVNGWYVTCWYCKNTVDANRVKCPYCGAWLFLTPQDYEELREEGIKP</sequence>
<dbReference type="Proteomes" id="UP000193377">
    <property type="component" value="Unassembled WGS sequence"/>
</dbReference>
<dbReference type="EMBL" id="LNKD01000009">
    <property type="protein sequence ID" value="OSG84542.1"/>
    <property type="molecule type" value="Genomic_DNA"/>
</dbReference>
<protein>
    <recommendedName>
        <fullName evidence="3">Zinc-ribbon domain-containing protein</fullName>
    </recommendedName>
</protein>